<dbReference type="Gene3D" id="3.40.50.300">
    <property type="entry name" value="P-loop containing nucleotide triphosphate hydrolases"/>
    <property type="match status" value="3"/>
</dbReference>
<comment type="similarity">
    <text evidence="15">Belongs to the helicase family. UvrD subfamily.</text>
</comment>
<dbReference type="GO" id="GO:0009338">
    <property type="term" value="C:exodeoxyribonuclease V complex"/>
    <property type="evidence" value="ECO:0007669"/>
    <property type="project" value="TreeGrafter"/>
</dbReference>
<evidence type="ECO:0000259" key="17">
    <source>
        <dbReference type="PROSITE" id="PS51198"/>
    </source>
</evidence>
<feature type="binding site" evidence="15">
    <location>
        <position position="1019"/>
    </location>
    <ligand>
        <name>Mg(2+)</name>
        <dbReference type="ChEBI" id="CHEBI:18420"/>
    </ligand>
</feature>
<evidence type="ECO:0000313" key="19">
    <source>
        <dbReference type="EMBL" id="SUO96296.1"/>
    </source>
</evidence>
<dbReference type="InterPro" id="IPR004586">
    <property type="entry name" value="RecB"/>
</dbReference>
<feature type="domain" description="UvrD-like helicase C-terminal" evidence="18">
    <location>
        <begin position="529"/>
        <end position="813"/>
    </location>
</feature>
<keyword evidence="6 15" id="KW-0347">Helicase</keyword>
<dbReference type="Proteomes" id="UP000254601">
    <property type="component" value="Unassembled WGS sequence"/>
</dbReference>
<dbReference type="SUPFAM" id="SSF52980">
    <property type="entry name" value="Restriction endonuclease-like"/>
    <property type="match status" value="1"/>
</dbReference>
<evidence type="ECO:0000256" key="9">
    <source>
        <dbReference type="ARBA" id="ARBA00022842"/>
    </source>
</evidence>
<comment type="function">
    <text evidence="15">A helicase/nuclease that prepares dsDNA breaks (DSB) for recombinational DNA repair. Binds to DSBs and unwinds DNA via a highly rapid and processive ATP-dependent bidirectional helicase activity. Unwinds dsDNA until it encounters a Chi (crossover hotspot instigator) sequence from the 3' direction. Cuts ssDNA a few nucleotides 3' to the Chi site. The properties and activities of the enzyme are changed at Chi. The Chi-altered holoenzyme produces a long 3'-ssDNA overhang and facilitates RecA-binding to the ssDNA for homologous DNA recombination and repair. Holoenzyme degrades any linearized DNA that is unable to undergo homologous recombination. In the holoenzyme this subunit contributes ATPase, 3'-5' helicase, exonuclease activity and loads RecA onto ssDNA.</text>
</comment>
<comment type="catalytic activity">
    <reaction evidence="14 15">
        <text>ATP + H2O = ADP + phosphate + H(+)</text>
        <dbReference type="Rhea" id="RHEA:13065"/>
        <dbReference type="ChEBI" id="CHEBI:15377"/>
        <dbReference type="ChEBI" id="CHEBI:15378"/>
        <dbReference type="ChEBI" id="CHEBI:30616"/>
        <dbReference type="ChEBI" id="CHEBI:43474"/>
        <dbReference type="ChEBI" id="CHEBI:456216"/>
        <dbReference type="EC" id="5.6.2.4"/>
    </reaction>
</comment>
<dbReference type="PROSITE" id="PS51217">
    <property type="entry name" value="UVRD_HELICASE_CTER"/>
    <property type="match status" value="1"/>
</dbReference>
<dbReference type="CDD" id="cd22352">
    <property type="entry name" value="RecB_C-like"/>
    <property type="match status" value="1"/>
</dbReference>
<dbReference type="HAMAP" id="MF_01485">
    <property type="entry name" value="RecB"/>
    <property type="match status" value="1"/>
</dbReference>
<dbReference type="AlphaFoldDB" id="A0A380MW67"/>
<dbReference type="InterPro" id="IPR011335">
    <property type="entry name" value="Restrct_endonuc-II-like"/>
</dbReference>
<evidence type="ECO:0000256" key="16">
    <source>
        <dbReference type="PROSITE-ProRule" id="PRU00560"/>
    </source>
</evidence>
<evidence type="ECO:0000256" key="15">
    <source>
        <dbReference type="HAMAP-Rule" id="MF_01485"/>
    </source>
</evidence>
<dbReference type="RefSeq" id="WP_072575813.1">
    <property type="nucleotide sequence ID" value="NZ_LWHB01000027.1"/>
</dbReference>
<dbReference type="EC" id="5.6.2.4" evidence="15"/>
<comment type="subunit">
    <text evidence="15">Heterotrimer of RecB, RecC and RecD. All subunits contribute to DNA-binding. Interacts with RecA.</text>
</comment>
<evidence type="ECO:0000313" key="20">
    <source>
        <dbReference type="Proteomes" id="UP000254601"/>
    </source>
</evidence>
<dbReference type="InterPro" id="IPR011604">
    <property type="entry name" value="PDDEXK-like_dom_sf"/>
</dbReference>
<feature type="domain" description="UvrD-like helicase ATP-binding" evidence="17">
    <location>
        <begin position="1"/>
        <end position="513"/>
    </location>
</feature>
<keyword evidence="7 15" id="KW-0269">Exonuclease</keyword>
<dbReference type="Gene3D" id="1.10.486.10">
    <property type="entry name" value="PCRA, domain 4"/>
    <property type="match status" value="1"/>
</dbReference>
<comment type="catalytic activity">
    <reaction evidence="15">
        <text>Exonucleolytic cleavage (in the presence of ATP) in either 5'- to 3'- or 3'- to 5'-direction to yield 5'-phosphooligonucleotides.</text>
        <dbReference type="EC" id="3.1.11.5"/>
    </reaction>
</comment>
<keyword evidence="1 15" id="KW-0540">Nuclease</keyword>
<keyword evidence="10 15" id="KW-0238">DNA-binding</keyword>
<evidence type="ECO:0000259" key="18">
    <source>
        <dbReference type="PROSITE" id="PS51217"/>
    </source>
</evidence>
<dbReference type="OrthoDB" id="9810135at2"/>
<dbReference type="InterPro" id="IPR000212">
    <property type="entry name" value="DNA_helicase_UvrD/REP"/>
</dbReference>
<evidence type="ECO:0000256" key="12">
    <source>
        <dbReference type="ARBA" id="ARBA00023235"/>
    </source>
</evidence>
<keyword evidence="12 15" id="KW-0413">Isomerase</keyword>
<dbReference type="GO" id="GO:0016887">
    <property type="term" value="F:ATP hydrolysis activity"/>
    <property type="evidence" value="ECO:0007669"/>
    <property type="project" value="RHEA"/>
</dbReference>
<feature type="binding site" evidence="15">
    <location>
        <position position="1147"/>
    </location>
    <ligand>
        <name>Mg(2+)</name>
        <dbReference type="ChEBI" id="CHEBI:18420"/>
    </ligand>
</feature>
<feature type="active site" description="For nuclease activity" evidence="15">
    <location>
        <position position="1147"/>
    </location>
</feature>
<protein>
    <recommendedName>
        <fullName evidence="15">RecBCD enzyme subunit RecB</fullName>
        <ecNumber evidence="15">3.1.11.5</ecNumber>
        <ecNumber evidence="15">5.6.2.4</ecNumber>
    </recommendedName>
    <alternativeName>
        <fullName evidence="15">DNA 3'-5' helicase subunit RecB</fullName>
    </alternativeName>
    <alternativeName>
        <fullName evidence="15">Exonuclease V subunit RecB</fullName>
        <shortName evidence="15">ExoV subunit RecB</shortName>
    </alternativeName>
    <alternativeName>
        <fullName evidence="15">Helicase/nuclease RecBCD subunit RecB</fullName>
    </alternativeName>
</protein>
<dbReference type="Gene3D" id="1.10.3170.10">
    <property type="entry name" value="Recbcd, chain B, domain 2"/>
    <property type="match status" value="1"/>
</dbReference>
<evidence type="ECO:0000256" key="14">
    <source>
        <dbReference type="ARBA" id="ARBA00048988"/>
    </source>
</evidence>
<keyword evidence="9 15" id="KW-0460">Magnesium</keyword>
<dbReference type="SUPFAM" id="SSF52540">
    <property type="entry name" value="P-loop containing nucleoside triphosphate hydrolases"/>
    <property type="match status" value="1"/>
</dbReference>
<feature type="binding site" evidence="15">
    <location>
        <position position="1134"/>
    </location>
    <ligand>
        <name>Mg(2+)</name>
        <dbReference type="ChEBI" id="CHEBI:18420"/>
    </ligand>
</feature>
<evidence type="ECO:0000256" key="1">
    <source>
        <dbReference type="ARBA" id="ARBA00022722"/>
    </source>
</evidence>
<dbReference type="InterPro" id="IPR014016">
    <property type="entry name" value="UvrD-like_ATP-bd"/>
</dbReference>
<evidence type="ECO:0000256" key="10">
    <source>
        <dbReference type="ARBA" id="ARBA00023125"/>
    </source>
</evidence>
<evidence type="ECO:0000256" key="6">
    <source>
        <dbReference type="ARBA" id="ARBA00022806"/>
    </source>
</evidence>
<keyword evidence="2 15" id="KW-0479">Metal-binding</keyword>
<keyword evidence="20" id="KW-1185">Reference proteome</keyword>
<feature type="region of interest" description="Nuclease activity, interacts with RecD and RecA" evidence="15">
    <location>
        <begin position="959"/>
        <end position="1240"/>
    </location>
</feature>
<dbReference type="Gene3D" id="3.90.320.10">
    <property type="match status" value="1"/>
</dbReference>
<comment type="cofactor">
    <cofactor evidence="15">
        <name>Mg(2+)</name>
        <dbReference type="ChEBI" id="CHEBI:18420"/>
    </cofactor>
    <text evidence="15">Binds 1 Mg(2+) ion per subunit.</text>
</comment>
<reference evidence="19 20" key="1">
    <citation type="submission" date="2018-06" db="EMBL/GenBank/DDBJ databases">
        <authorList>
            <consortium name="Pathogen Informatics"/>
            <person name="Doyle S."/>
        </authorList>
    </citation>
    <scope>NUCLEOTIDE SEQUENCE [LARGE SCALE GENOMIC DNA]</scope>
    <source>
        <strain evidence="19 20">NCTC13337</strain>
    </source>
</reference>
<keyword evidence="3 15" id="KW-0547">Nucleotide-binding</keyword>
<keyword evidence="5 15" id="KW-0378">Hydrolase</keyword>
<evidence type="ECO:0000256" key="7">
    <source>
        <dbReference type="ARBA" id="ARBA00022839"/>
    </source>
</evidence>
<dbReference type="GO" id="GO:0000724">
    <property type="term" value="P:double-strand break repair via homologous recombination"/>
    <property type="evidence" value="ECO:0007669"/>
    <property type="project" value="UniProtKB-UniRule"/>
</dbReference>
<evidence type="ECO:0000256" key="5">
    <source>
        <dbReference type="ARBA" id="ARBA00022801"/>
    </source>
</evidence>
<dbReference type="PANTHER" id="PTHR11070:SF23">
    <property type="entry name" value="RECBCD ENZYME SUBUNIT RECB"/>
    <property type="match status" value="1"/>
</dbReference>
<dbReference type="InterPro" id="IPR014017">
    <property type="entry name" value="DNA_helicase_UvrD-like_C"/>
</dbReference>
<evidence type="ECO:0000256" key="11">
    <source>
        <dbReference type="ARBA" id="ARBA00023204"/>
    </source>
</evidence>
<evidence type="ECO:0000256" key="8">
    <source>
        <dbReference type="ARBA" id="ARBA00022840"/>
    </source>
</evidence>
<comment type="catalytic activity">
    <reaction evidence="13 15">
        <text>Couples ATP hydrolysis with the unwinding of duplex DNA by translocating in the 3'-5' direction.</text>
        <dbReference type="EC" id="5.6.2.4"/>
    </reaction>
</comment>
<keyword evidence="11 15" id="KW-0234">DNA repair</keyword>
<dbReference type="InterPro" id="IPR027417">
    <property type="entry name" value="P-loop_NTPase"/>
</dbReference>
<dbReference type="GO" id="GO:0003677">
    <property type="term" value="F:DNA binding"/>
    <property type="evidence" value="ECO:0007669"/>
    <property type="project" value="UniProtKB-UniRule"/>
</dbReference>
<name>A0A380MW67_9GAMM</name>
<evidence type="ECO:0000256" key="2">
    <source>
        <dbReference type="ARBA" id="ARBA00022723"/>
    </source>
</evidence>
<accession>A0A380MW67</accession>
<feature type="region of interest" description="DNA-binding and helicase activity, interacts with RecC" evidence="15">
    <location>
        <begin position="1"/>
        <end position="920"/>
    </location>
</feature>
<dbReference type="GO" id="GO:0008854">
    <property type="term" value="F:exodeoxyribonuclease V activity"/>
    <property type="evidence" value="ECO:0007669"/>
    <property type="project" value="UniProtKB-EC"/>
</dbReference>
<gene>
    <name evidence="15 19" type="primary">recB</name>
    <name evidence="19" type="ORF">NCTC13337_01793</name>
</gene>
<comment type="miscellaneous">
    <text evidence="15">In the RecBCD complex, RecB has a slow 3'-5' helicase, an exonuclease activity and loads RecA onto ssDNA, RecD has a fast 5'-3' helicase activity, while RecC stimulates the ATPase and processivity of the RecB helicase and contributes to recognition of the Chi site.</text>
</comment>
<dbReference type="Pfam" id="PF00580">
    <property type="entry name" value="UvrD-helicase"/>
    <property type="match status" value="1"/>
</dbReference>
<keyword evidence="4 15" id="KW-0227">DNA damage</keyword>
<comment type="domain">
    <text evidence="15">The C-terminal domain has nuclease activity and interacts with RecD. It interacts with RecA, facilitating its loading onto ssDNA.</text>
</comment>
<sequence length="1240" mass="141003">MSQISNIPAIELPLAGKALIEASAGTGKTWTLTGILLRLLLEDDGEDERLPREIIATTFTRKAAAEMRRRIQLRFDAFLLLVREIGKAYQEDNNLLIDDEALGIRMDALLNCWVEEHHNDALKSAAGDAINRHILLQSCQKGLAALIALFERVERRSRDIDEIFIGTLDSLCQRWLSEYALETGSDNQLTLLENENQPVYELVHNHFRKFYHEHADEILQLKSFPSIENYSAAIAATMNFSEAEIENIQDALDEDKKKQVTIQQTLAAYNTEDFSKFVRELVSIFPYLANRGRLAIIKTQGITHLAQALEHLSHQKALSSVLQEALLDLVAIYEKASAVNNSGKQLFLALNQQGLGAAIQRLIEQYGQLFPTEEEKAKLFQMQMAYSALKAVRKKYPYYLAQHYQTTFSAQLNRLNQALSNEAGQALAQYIVHRYPILLVDESQDLNHAQANLLRHLFLNEHTKPSKAFLLLVGDPKQAIYLFRGGDVNNYLNLKSLFSTEEIFSLTTNFRSTPTLISAVNNLYLADEQSQQLGENIAYEKMQAQPLAQSVVKLADGSEIIQPIQWFSVEKAERETDQVVTLIKSLLNAKSQYAIEQKNGELAQLAPENILVLMRTRAKLAELQSVLRNHGIDAEFAADENIFQYPIAEEIGVLLLAMEMPQNRGRQNRLLSGLFFGKTVKELAEMAHENHSLNNGDALTYEKLTIVLSEASKMWEKNQLLAALQYFLTLPLDGKSVWQRLASLPMPDRDRHLLDLRQLLQIIAEQSKSRQPKNFLRWWQMALAEPPAYQWAIATALPGKSAIRLMTIHGAKGLEAPVVILADMGQPTNHSEQVYSYLDEGERKLSTIPPKGNRAEQKKQETSEEQARLLYVAITRAANLLFVGLRQKTRNIALEKLGMKKDSKAQFKEEQFPKKHLFLSEISEEILLRQDDFLLPEPVGATNSKFIQSFPYPKQTFKGWQKTSFTGLSRTAMQMYSAVDIELPDYMSLLEEPTELESLIELPIALRFPKGVRAGSFLHKVLEDATPDFPYGWEGLIKRHAPRFGLYELLEDEQSLKETANWLKEVSQSTLISGATLFTIPIQQQIHEMNFSLSVNSEKPLDIVAINQLLQKWGKNVQLLENRTLIGFLRGEIDLCYQYNDKYYILDYKSNYLGDESEDYSQANMSKAMNDHHYWLQALIYQTALHRWLSLRLPNYAPNKHLADVEYFFLRGCPTASSKGHLSVNIPTEILLSFDELLKG</sequence>
<feature type="binding site" evidence="16">
    <location>
        <begin position="22"/>
        <end position="29"/>
    </location>
    <ligand>
        <name>ATP</name>
        <dbReference type="ChEBI" id="CHEBI:30616"/>
    </ligand>
</feature>
<dbReference type="PROSITE" id="PS51198">
    <property type="entry name" value="UVRD_HELICASE_ATP_BIND"/>
    <property type="match status" value="1"/>
</dbReference>
<keyword evidence="8 15" id="KW-0067">ATP-binding</keyword>
<dbReference type="PANTHER" id="PTHR11070">
    <property type="entry name" value="UVRD / RECB / PCRA DNA HELICASE FAMILY MEMBER"/>
    <property type="match status" value="1"/>
</dbReference>
<evidence type="ECO:0000256" key="3">
    <source>
        <dbReference type="ARBA" id="ARBA00022741"/>
    </source>
</evidence>
<dbReference type="EC" id="3.1.11.5" evidence="15"/>
<dbReference type="GO" id="GO:0005829">
    <property type="term" value="C:cytosol"/>
    <property type="evidence" value="ECO:0007669"/>
    <property type="project" value="TreeGrafter"/>
</dbReference>
<comment type="domain">
    <text evidence="15">The N-terminal DNA-binding domain is a ssDNA-dependent ATPase and has ATP-dependent 3'-5' helicase function. This domain interacts with RecC.</text>
</comment>
<evidence type="ECO:0000256" key="4">
    <source>
        <dbReference type="ARBA" id="ARBA00022763"/>
    </source>
</evidence>
<proteinExistence type="inferred from homology"/>
<organism evidence="19 20">
    <name type="scientific">Suttonella ornithocola</name>
    <dbReference type="NCBI Taxonomy" id="279832"/>
    <lineage>
        <taxon>Bacteria</taxon>
        <taxon>Pseudomonadati</taxon>
        <taxon>Pseudomonadota</taxon>
        <taxon>Gammaproteobacteria</taxon>
        <taxon>Cardiobacteriales</taxon>
        <taxon>Cardiobacteriaceae</taxon>
        <taxon>Suttonella</taxon>
    </lineage>
</organism>
<dbReference type="Pfam" id="PF13361">
    <property type="entry name" value="UvrD_C"/>
    <property type="match status" value="1"/>
</dbReference>
<evidence type="ECO:0000256" key="13">
    <source>
        <dbReference type="ARBA" id="ARBA00034617"/>
    </source>
</evidence>
<dbReference type="GO" id="GO:0000287">
    <property type="term" value="F:magnesium ion binding"/>
    <property type="evidence" value="ECO:0007669"/>
    <property type="project" value="UniProtKB-UniRule"/>
</dbReference>
<dbReference type="EMBL" id="UHIC01000001">
    <property type="protein sequence ID" value="SUO96296.1"/>
    <property type="molecule type" value="Genomic_DNA"/>
</dbReference>
<dbReference type="GO" id="GO:0005524">
    <property type="term" value="F:ATP binding"/>
    <property type="evidence" value="ECO:0007669"/>
    <property type="project" value="UniProtKB-UniRule"/>
</dbReference>
<dbReference type="GO" id="GO:0043138">
    <property type="term" value="F:3'-5' DNA helicase activity"/>
    <property type="evidence" value="ECO:0007669"/>
    <property type="project" value="UniProtKB-UniRule"/>
</dbReference>